<comment type="caution">
    <text evidence="2">The sequence shown here is derived from an EMBL/GenBank/DDBJ whole genome shotgun (WGS) entry which is preliminary data.</text>
</comment>
<reference evidence="2 3" key="1">
    <citation type="submission" date="2019-07" db="EMBL/GenBank/DDBJ databases">
        <title>Whole genome shotgun sequence of Gluconobacter kanchanaburiensis NBRC 103587.</title>
        <authorList>
            <person name="Hosoyama A."/>
            <person name="Uohara A."/>
            <person name="Ohji S."/>
            <person name="Ichikawa N."/>
        </authorList>
    </citation>
    <scope>NUCLEOTIDE SEQUENCE [LARGE SCALE GENOMIC DNA]</scope>
    <source>
        <strain evidence="2 3">NBRC 103587</strain>
    </source>
</reference>
<feature type="region of interest" description="Disordered" evidence="1">
    <location>
        <begin position="39"/>
        <end position="62"/>
    </location>
</feature>
<organism evidence="2 3">
    <name type="scientific">Gluconobacter kanchanaburiensis NBRC 103587</name>
    <dbReference type="NCBI Taxonomy" id="1307948"/>
    <lineage>
        <taxon>Bacteria</taxon>
        <taxon>Pseudomonadati</taxon>
        <taxon>Pseudomonadota</taxon>
        <taxon>Alphaproteobacteria</taxon>
        <taxon>Acetobacterales</taxon>
        <taxon>Acetobacteraceae</taxon>
        <taxon>Gluconobacter</taxon>
    </lineage>
</organism>
<evidence type="ECO:0000313" key="2">
    <source>
        <dbReference type="EMBL" id="GEK97452.1"/>
    </source>
</evidence>
<accession>A0A511BCE3</accession>
<evidence type="ECO:0000313" key="3">
    <source>
        <dbReference type="Proteomes" id="UP000321079"/>
    </source>
</evidence>
<name>A0A511BCE3_9PROT</name>
<evidence type="ECO:0000256" key="1">
    <source>
        <dbReference type="SAM" id="MobiDB-lite"/>
    </source>
</evidence>
<protein>
    <submittedName>
        <fullName evidence="2">Uncharacterized protein</fullName>
    </submittedName>
</protein>
<dbReference type="EMBL" id="BJVA01000028">
    <property type="protein sequence ID" value="GEK97452.1"/>
    <property type="molecule type" value="Genomic_DNA"/>
</dbReference>
<dbReference type="Proteomes" id="UP000321079">
    <property type="component" value="Unassembled WGS sequence"/>
</dbReference>
<dbReference type="AlphaFoldDB" id="A0A511BCE3"/>
<proteinExistence type="predicted"/>
<sequence>MGAIRQAEGVPDLCREHRISNATLYRTHPKSAAFSRQETAAMGGCKQEDTDYPTLQMGQNIS</sequence>
<keyword evidence="3" id="KW-1185">Reference proteome</keyword>
<gene>
    <name evidence="2" type="ORF">GKA01_26490</name>
</gene>